<gene>
    <name evidence="2" type="ORF">FHR75_004322</name>
</gene>
<evidence type="ECO:0000256" key="1">
    <source>
        <dbReference type="SAM" id="MobiDB-lite"/>
    </source>
</evidence>
<evidence type="ECO:0000313" key="2">
    <source>
        <dbReference type="EMBL" id="MBB2903480.1"/>
    </source>
</evidence>
<dbReference type="AlphaFoldDB" id="A0A7W4XZL9"/>
<proteinExistence type="predicted"/>
<accession>A0A7W4XZL9</accession>
<comment type="caution">
    <text evidence="2">The sequence shown here is derived from an EMBL/GenBank/DDBJ whole genome shotgun (WGS) entry which is preliminary data.</text>
</comment>
<name>A0A7W4XZL9_KINRA</name>
<sequence>MPRAQDPARRVVDPLRAGSAVVEAGTAVGFGQLPQRLTGGKPLAGATHRSTGCEP</sequence>
<reference evidence="2 3" key="1">
    <citation type="submission" date="2020-08" db="EMBL/GenBank/DDBJ databases">
        <title>The Agave Microbiome: Exploring the role of microbial communities in plant adaptations to desert environments.</title>
        <authorList>
            <person name="Partida-Martinez L.P."/>
        </authorList>
    </citation>
    <scope>NUCLEOTIDE SEQUENCE [LARGE SCALE GENOMIC DNA]</scope>
    <source>
        <strain evidence="2 3">AS2.23</strain>
    </source>
</reference>
<dbReference type="EMBL" id="JACHVY010000008">
    <property type="protein sequence ID" value="MBB2903480.1"/>
    <property type="molecule type" value="Genomic_DNA"/>
</dbReference>
<reference evidence="2 3" key="2">
    <citation type="submission" date="2020-08" db="EMBL/GenBank/DDBJ databases">
        <authorList>
            <person name="Partida-Martinez L."/>
            <person name="Huntemann M."/>
            <person name="Clum A."/>
            <person name="Wang J."/>
            <person name="Palaniappan K."/>
            <person name="Ritter S."/>
            <person name="Chen I.-M."/>
            <person name="Stamatis D."/>
            <person name="Reddy T."/>
            <person name="O'Malley R."/>
            <person name="Daum C."/>
            <person name="Shapiro N."/>
            <person name="Ivanova N."/>
            <person name="Kyrpides N."/>
            <person name="Woyke T."/>
        </authorList>
    </citation>
    <scope>NUCLEOTIDE SEQUENCE [LARGE SCALE GENOMIC DNA]</scope>
    <source>
        <strain evidence="2 3">AS2.23</strain>
    </source>
</reference>
<evidence type="ECO:0000313" key="3">
    <source>
        <dbReference type="Proteomes" id="UP000533269"/>
    </source>
</evidence>
<protein>
    <submittedName>
        <fullName evidence="2">Uncharacterized protein</fullName>
    </submittedName>
</protein>
<organism evidence="2 3">
    <name type="scientific">Kineococcus radiotolerans</name>
    <dbReference type="NCBI Taxonomy" id="131568"/>
    <lineage>
        <taxon>Bacteria</taxon>
        <taxon>Bacillati</taxon>
        <taxon>Actinomycetota</taxon>
        <taxon>Actinomycetes</taxon>
        <taxon>Kineosporiales</taxon>
        <taxon>Kineosporiaceae</taxon>
        <taxon>Kineococcus</taxon>
    </lineage>
</organism>
<feature type="region of interest" description="Disordered" evidence="1">
    <location>
        <begin position="36"/>
        <end position="55"/>
    </location>
</feature>
<dbReference type="Proteomes" id="UP000533269">
    <property type="component" value="Unassembled WGS sequence"/>
</dbReference>